<keyword evidence="3 5" id="KW-1133">Transmembrane helix</keyword>
<dbReference type="PANTHER" id="PTHR38480">
    <property type="entry name" value="SLR0254 PROTEIN"/>
    <property type="match status" value="1"/>
</dbReference>
<dbReference type="GO" id="GO:0016020">
    <property type="term" value="C:membrane"/>
    <property type="evidence" value="ECO:0007669"/>
    <property type="project" value="UniProtKB-SubCell"/>
</dbReference>
<organism evidence="7 8">
    <name type="scientific">Cellulomonas biazotea</name>
    <dbReference type="NCBI Taxonomy" id="1709"/>
    <lineage>
        <taxon>Bacteria</taxon>
        <taxon>Bacillati</taxon>
        <taxon>Actinomycetota</taxon>
        <taxon>Actinomycetes</taxon>
        <taxon>Micrococcales</taxon>
        <taxon>Cellulomonadaceae</taxon>
        <taxon>Cellulomonas</taxon>
    </lineage>
</organism>
<feature type="transmembrane region" description="Helical" evidence="5">
    <location>
        <begin position="57"/>
        <end position="75"/>
    </location>
</feature>
<dbReference type="Proteomes" id="UP000289954">
    <property type="component" value="Unassembled WGS sequence"/>
</dbReference>
<keyword evidence="8" id="KW-1185">Reference proteome</keyword>
<protein>
    <recommendedName>
        <fullName evidence="6">RDD domain-containing protein</fullName>
    </recommendedName>
</protein>
<name>A0A402DVH2_9CELL</name>
<accession>A0A402DVH2</accession>
<evidence type="ECO:0000256" key="4">
    <source>
        <dbReference type="ARBA" id="ARBA00023136"/>
    </source>
</evidence>
<evidence type="ECO:0000256" key="3">
    <source>
        <dbReference type="ARBA" id="ARBA00022989"/>
    </source>
</evidence>
<dbReference type="InterPro" id="IPR010432">
    <property type="entry name" value="RDD"/>
</dbReference>
<dbReference type="EMBL" id="BIMR01000309">
    <property type="protein sequence ID" value="GCE78108.1"/>
    <property type="molecule type" value="Genomic_DNA"/>
</dbReference>
<sequence length="272" mass="28803">MDEIVIGEGVLLDSRAASAASRLLAALIDLAVLFVVLIGLTILLATTAPGFMTEETSRILSVVTLATITVIYPTTLETLTRGRSLGKLVVGIRVVRDDGGPLVLRQSLIRALVGVVELWASAGSIALVCSMVHPRSKRVGDILAGTYAVRVRGAAKVRTTVGMPPMLAGWAQAADVARLPDGLALAVRQFLVRATRLHPASRVALGSRLTAEVARFVNPGPPPGTHPEAFLAAVLAERRRRELDAQLRADARDAADAQLLHRLPHGVPDPVD</sequence>
<feature type="transmembrane region" description="Helical" evidence="5">
    <location>
        <begin position="23"/>
        <end position="45"/>
    </location>
</feature>
<evidence type="ECO:0000256" key="1">
    <source>
        <dbReference type="ARBA" id="ARBA00004141"/>
    </source>
</evidence>
<evidence type="ECO:0000256" key="5">
    <source>
        <dbReference type="SAM" id="Phobius"/>
    </source>
</evidence>
<evidence type="ECO:0000259" key="6">
    <source>
        <dbReference type="Pfam" id="PF06271"/>
    </source>
</evidence>
<gene>
    <name evidence="7" type="ORF">CBZ_31640</name>
</gene>
<evidence type="ECO:0000256" key="2">
    <source>
        <dbReference type="ARBA" id="ARBA00022692"/>
    </source>
</evidence>
<dbReference type="Pfam" id="PF06271">
    <property type="entry name" value="RDD"/>
    <property type="match status" value="1"/>
</dbReference>
<evidence type="ECO:0000313" key="7">
    <source>
        <dbReference type="EMBL" id="GCE78108.1"/>
    </source>
</evidence>
<evidence type="ECO:0000313" key="8">
    <source>
        <dbReference type="Proteomes" id="UP000289954"/>
    </source>
</evidence>
<reference evidence="7 8" key="1">
    <citation type="submission" date="2019-01" db="EMBL/GenBank/DDBJ databases">
        <title>Draft genome sequence of Cellulomonas takizawaensis strain TKZ-21.</title>
        <authorList>
            <person name="Yamamura H."/>
            <person name="Hayashi T."/>
            <person name="Hamada M."/>
            <person name="Serisawa Y."/>
            <person name="Matsuyama K."/>
            <person name="Nakagawa Y."/>
            <person name="Otoguro M."/>
            <person name="Yanagida F."/>
            <person name="Hayakawa M."/>
        </authorList>
    </citation>
    <scope>NUCLEOTIDE SEQUENCE [LARGE SCALE GENOMIC DNA]</scope>
    <source>
        <strain evidence="7 8">NBRC12680</strain>
    </source>
</reference>
<dbReference type="PANTHER" id="PTHR38480:SF1">
    <property type="entry name" value="SLR0254 PROTEIN"/>
    <property type="match status" value="1"/>
</dbReference>
<proteinExistence type="predicted"/>
<feature type="domain" description="RDD" evidence="6">
    <location>
        <begin position="17"/>
        <end position="145"/>
    </location>
</feature>
<keyword evidence="4 5" id="KW-0472">Membrane</keyword>
<comment type="caution">
    <text evidence="7">The sequence shown here is derived from an EMBL/GenBank/DDBJ whole genome shotgun (WGS) entry which is preliminary data.</text>
</comment>
<dbReference type="AlphaFoldDB" id="A0A402DVH2"/>
<comment type="subcellular location">
    <subcellularLocation>
        <location evidence="1">Membrane</location>
        <topology evidence="1">Multi-pass membrane protein</topology>
    </subcellularLocation>
</comment>
<keyword evidence="2 5" id="KW-0812">Transmembrane</keyword>